<proteinExistence type="inferred from homology"/>
<evidence type="ECO:0000256" key="8">
    <source>
        <dbReference type="SAM" id="Phobius"/>
    </source>
</evidence>
<dbReference type="PANTHER" id="PTHR21716:SF53">
    <property type="entry name" value="PERMEASE PERM-RELATED"/>
    <property type="match status" value="1"/>
</dbReference>
<feature type="transmembrane region" description="Helical" evidence="8">
    <location>
        <begin position="229"/>
        <end position="253"/>
    </location>
</feature>
<feature type="transmembrane region" description="Helical" evidence="8">
    <location>
        <begin position="36"/>
        <end position="58"/>
    </location>
</feature>
<keyword evidence="6 8" id="KW-1133">Transmembrane helix</keyword>
<dbReference type="Pfam" id="PF01594">
    <property type="entry name" value="AI-2E_transport"/>
    <property type="match status" value="1"/>
</dbReference>
<dbReference type="InterPro" id="IPR002549">
    <property type="entry name" value="AI-2E-like"/>
</dbReference>
<feature type="transmembrane region" description="Helical" evidence="8">
    <location>
        <begin position="259"/>
        <end position="287"/>
    </location>
</feature>
<name>A0A1G6JXF6_9BACI</name>
<keyword evidence="3" id="KW-0813">Transport</keyword>
<comment type="subcellular location">
    <subcellularLocation>
        <location evidence="1">Cell membrane</location>
        <topology evidence="1">Multi-pass membrane protein</topology>
    </subcellularLocation>
</comment>
<keyword evidence="7 8" id="KW-0472">Membrane</keyword>
<evidence type="ECO:0000313" key="9">
    <source>
        <dbReference type="EMBL" id="SDC22696.1"/>
    </source>
</evidence>
<keyword evidence="4" id="KW-1003">Cell membrane</keyword>
<organism evidence="9 10">
    <name type="scientific">Pelagirhabdus alkalitolerans</name>
    <dbReference type="NCBI Taxonomy" id="1612202"/>
    <lineage>
        <taxon>Bacteria</taxon>
        <taxon>Bacillati</taxon>
        <taxon>Bacillota</taxon>
        <taxon>Bacilli</taxon>
        <taxon>Bacillales</taxon>
        <taxon>Bacillaceae</taxon>
        <taxon>Pelagirhabdus</taxon>
    </lineage>
</organism>
<evidence type="ECO:0000256" key="1">
    <source>
        <dbReference type="ARBA" id="ARBA00004651"/>
    </source>
</evidence>
<dbReference type="GO" id="GO:0055085">
    <property type="term" value="P:transmembrane transport"/>
    <property type="evidence" value="ECO:0007669"/>
    <property type="project" value="TreeGrafter"/>
</dbReference>
<evidence type="ECO:0000256" key="3">
    <source>
        <dbReference type="ARBA" id="ARBA00022448"/>
    </source>
</evidence>
<keyword evidence="10" id="KW-1185">Reference proteome</keyword>
<gene>
    <name evidence="9" type="ORF">SAMN05421734_105158</name>
</gene>
<feature type="transmembrane region" description="Helical" evidence="8">
    <location>
        <begin position="308"/>
        <end position="337"/>
    </location>
</feature>
<dbReference type="EMBL" id="FMYI01000005">
    <property type="protein sequence ID" value="SDC22696.1"/>
    <property type="molecule type" value="Genomic_DNA"/>
</dbReference>
<feature type="transmembrane region" description="Helical" evidence="8">
    <location>
        <begin position="70"/>
        <end position="91"/>
    </location>
</feature>
<dbReference type="OrthoDB" id="9793390at2"/>
<evidence type="ECO:0000256" key="4">
    <source>
        <dbReference type="ARBA" id="ARBA00022475"/>
    </source>
</evidence>
<dbReference type="Proteomes" id="UP000242949">
    <property type="component" value="Unassembled WGS sequence"/>
</dbReference>
<dbReference type="PANTHER" id="PTHR21716">
    <property type="entry name" value="TRANSMEMBRANE PROTEIN"/>
    <property type="match status" value="1"/>
</dbReference>
<feature type="transmembrane region" description="Helical" evidence="8">
    <location>
        <begin position="9"/>
        <end position="30"/>
    </location>
</feature>
<evidence type="ECO:0000256" key="2">
    <source>
        <dbReference type="ARBA" id="ARBA00009773"/>
    </source>
</evidence>
<protein>
    <submittedName>
        <fullName evidence="9">Predicted PurR-regulated permease PerM</fullName>
    </submittedName>
</protein>
<dbReference type="STRING" id="1612202.SAMN05421734_105158"/>
<keyword evidence="5 8" id="KW-0812">Transmembrane</keyword>
<dbReference type="GO" id="GO:0005886">
    <property type="term" value="C:plasma membrane"/>
    <property type="evidence" value="ECO:0007669"/>
    <property type="project" value="UniProtKB-SubCell"/>
</dbReference>
<comment type="similarity">
    <text evidence="2">Belongs to the autoinducer-2 exporter (AI-2E) (TC 2.A.86) family.</text>
</comment>
<evidence type="ECO:0000256" key="7">
    <source>
        <dbReference type="ARBA" id="ARBA00023136"/>
    </source>
</evidence>
<evidence type="ECO:0000313" key="10">
    <source>
        <dbReference type="Proteomes" id="UP000242949"/>
    </source>
</evidence>
<dbReference type="AlphaFoldDB" id="A0A1G6JXF6"/>
<feature type="transmembrane region" description="Helical" evidence="8">
    <location>
        <begin position="152"/>
        <end position="177"/>
    </location>
</feature>
<reference evidence="10" key="1">
    <citation type="submission" date="2016-09" db="EMBL/GenBank/DDBJ databases">
        <authorList>
            <person name="Varghese N."/>
            <person name="Submissions S."/>
        </authorList>
    </citation>
    <scope>NUCLEOTIDE SEQUENCE [LARGE SCALE GENOMIC DNA]</scope>
    <source>
        <strain evidence="10">S5</strain>
    </source>
</reference>
<sequence>MSERKAYRFLIYAVLTFTLIYLLNLTSFVFEPIGALLAAIAVPIVGAGFLFYITNPFVNLLERIRVPRLVAILIVFLLIVALIFFSVYFIIPPIQEQINSLIETAPEIRESFEGIIDMWRNRQDFIPEGAQETINSMMDNIGEYAEEAATSVFSFLGAFFSFMFSFVLIPFFLFFMLKDGDQFVPFISGFFSKSKAESLQRLLNNLNESLGSFIQGQALVSLSVGTMLLIGYLIVGLDYALVFAIFALFMNLIPYIGPWLSAIPAVIVGFFQDPMIGVWTAVVMIIAQQVESNLIEPNIMGRVLKVHPLTVVVMILAAGAIVGFVGLIFAVPAYAIIKTTVEHFYEEYKKTQPVGKKNIW</sequence>
<evidence type="ECO:0000256" key="5">
    <source>
        <dbReference type="ARBA" id="ARBA00022692"/>
    </source>
</evidence>
<accession>A0A1G6JXF6</accession>
<evidence type="ECO:0000256" key="6">
    <source>
        <dbReference type="ARBA" id="ARBA00022989"/>
    </source>
</evidence>